<evidence type="ECO:0000259" key="1">
    <source>
        <dbReference type="PROSITE" id="PS51186"/>
    </source>
</evidence>
<dbReference type="Gene3D" id="3.40.630.30">
    <property type="match status" value="1"/>
</dbReference>
<evidence type="ECO:0000313" key="2">
    <source>
        <dbReference type="EMBL" id="PFT50908.1"/>
    </source>
</evidence>
<dbReference type="SUPFAM" id="SSF55729">
    <property type="entry name" value="Acyl-CoA N-acyltransferases (Nat)"/>
    <property type="match status" value="1"/>
</dbReference>
<comment type="caution">
    <text evidence="2">The sequence shown here is derived from an EMBL/GenBank/DDBJ whole genome shotgun (WGS) entry which is preliminary data.</text>
</comment>
<feature type="domain" description="N-acetyltransferase" evidence="1">
    <location>
        <begin position="8"/>
        <end position="159"/>
    </location>
</feature>
<proteinExistence type="predicted"/>
<protein>
    <recommendedName>
        <fullName evidence="1">N-acetyltransferase domain-containing protein</fullName>
    </recommendedName>
</protein>
<organism evidence="2 3">
    <name type="scientific">Bacillus thuringiensis</name>
    <dbReference type="NCBI Taxonomy" id="1428"/>
    <lineage>
        <taxon>Bacteria</taxon>
        <taxon>Bacillati</taxon>
        <taxon>Bacillota</taxon>
        <taxon>Bacilli</taxon>
        <taxon>Bacillales</taxon>
        <taxon>Bacillaceae</taxon>
        <taxon>Bacillus</taxon>
        <taxon>Bacillus cereus group</taxon>
    </lineage>
</organism>
<dbReference type="AlphaFoldDB" id="A0A9X7ASN7"/>
<evidence type="ECO:0000313" key="3">
    <source>
        <dbReference type="Proteomes" id="UP000226106"/>
    </source>
</evidence>
<dbReference type="InterPro" id="IPR016181">
    <property type="entry name" value="Acyl_CoA_acyltransferase"/>
</dbReference>
<dbReference type="CDD" id="cd04301">
    <property type="entry name" value="NAT_SF"/>
    <property type="match status" value="1"/>
</dbReference>
<accession>A0A9X7ASN7</accession>
<dbReference type="RefSeq" id="WP_098640184.1">
    <property type="nucleotide sequence ID" value="NZ_NVCO01000007.1"/>
</dbReference>
<dbReference type="EMBL" id="NVCO01000007">
    <property type="protein sequence ID" value="PFT50908.1"/>
    <property type="molecule type" value="Genomic_DNA"/>
</dbReference>
<sequence length="171" mass="20520">MQVNYDLLDMVMLDEEMYERWFEEIQKFNCSNDTMSNYLKQSAYYNYTEYEENTTLVIFDDWLFGYFTLKMGEMNLSNTCKPALEIKRLAVQNSMQNRNLGSMVIEYIEGIARQVNVRFIKLDGLKEYEGWYQKQGFKVIELNDSGNYTPTVLMYKDLYDERLTEEYLEGR</sequence>
<gene>
    <name evidence="2" type="ORF">COK72_02545</name>
</gene>
<dbReference type="GO" id="GO:0016747">
    <property type="term" value="F:acyltransferase activity, transferring groups other than amino-acyl groups"/>
    <property type="evidence" value="ECO:0007669"/>
    <property type="project" value="InterPro"/>
</dbReference>
<dbReference type="Pfam" id="PF13673">
    <property type="entry name" value="Acetyltransf_10"/>
    <property type="match status" value="1"/>
</dbReference>
<name>A0A9X7ASN7_BACTU</name>
<dbReference type="InterPro" id="IPR000182">
    <property type="entry name" value="GNAT_dom"/>
</dbReference>
<reference evidence="2 3" key="1">
    <citation type="submission" date="2017-09" db="EMBL/GenBank/DDBJ databases">
        <title>Large-scale bioinformatics analysis of Bacillus genomes uncovers conserved roles of natural products in bacterial physiology.</title>
        <authorList>
            <consortium name="Agbiome Team Llc"/>
            <person name="Bleich R.M."/>
            <person name="Grubbs K.J."/>
            <person name="Santa Maria K.C."/>
            <person name="Allen S.E."/>
            <person name="Farag S."/>
            <person name="Shank E.A."/>
            <person name="Bowers A."/>
        </authorList>
    </citation>
    <scope>NUCLEOTIDE SEQUENCE [LARGE SCALE GENOMIC DNA]</scope>
    <source>
        <strain evidence="2 3">AFS065400</strain>
    </source>
</reference>
<dbReference type="PROSITE" id="PS51186">
    <property type="entry name" value="GNAT"/>
    <property type="match status" value="1"/>
</dbReference>
<dbReference type="Proteomes" id="UP000226106">
    <property type="component" value="Unassembled WGS sequence"/>
</dbReference>